<dbReference type="PANTHER" id="PTHR47683:SF2">
    <property type="entry name" value="RNA-BINDING S4 DOMAIN-CONTAINING PROTEIN"/>
    <property type="match status" value="1"/>
</dbReference>
<evidence type="ECO:0000256" key="2">
    <source>
        <dbReference type="ARBA" id="ARBA00023235"/>
    </source>
</evidence>
<dbReference type="FunFam" id="3.10.290.10:FF:000003">
    <property type="entry name" value="Pseudouridine synthase"/>
    <property type="match status" value="1"/>
</dbReference>
<dbReference type="Gene3D" id="3.10.290.10">
    <property type="entry name" value="RNA-binding S4 domain"/>
    <property type="match status" value="1"/>
</dbReference>
<keyword evidence="2 4" id="KW-0413">Isomerase</keyword>
<dbReference type="Pfam" id="PF00849">
    <property type="entry name" value="PseudoU_synth_2"/>
    <property type="match status" value="1"/>
</dbReference>
<name>A0A410DZD6_9CLOT</name>
<dbReference type="NCBIfam" id="TIGR00093">
    <property type="entry name" value="pseudouridine synthase"/>
    <property type="match status" value="1"/>
</dbReference>
<dbReference type="GO" id="GO:0003723">
    <property type="term" value="F:RNA binding"/>
    <property type="evidence" value="ECO:0007669"/>
    <property type="project" value="UniProtKB-KW"/>
</dbReference>
<dbReference type="InterPro" id="IPR020103">
    <property type="entry name" value="PsdUridine_synth_cat_dom_sf"/>
</dbReference>
<dbReference type="RefSeq" id="WP_128215138.1">
    <property type="nucleotide sequence ID" value="NZ_CP025746.1"/>
</dbReference>
<dbReference type="InterPro" id="IPR042092">
    <property type="entry name" value="PsdUridine_s_RsuA/RluB/E/F_cat"/>
</dbReference>
<dbReference type="InterPro" id="IPR020094">
    <property type="entry name" value="TruA/RsuA/RluB/E/F_N"/>
</dbReference>
<dbReference type="Proteomes" id="UP000286268">
    <property type="component" value="Chromosome"/>
</dbReference>
<dbReference type="Gene3D" id="3.30.70.580">
    <property type="entry name" value="Pseudouridine synthase I, catalytic domain, N-terminal subdomain"/>
    <property type="match status" value="1"/>
</dbReference>
<dbReference type="OrthoDB" id="9807213at2"/>
<dbReference type="KEGG" id="cmah:C1I91_23830"/>
<evidence type="ECO:0000256" key="4">
    <source>
        <dbReference type="RuleBase" id="RU003887"/>
    </source>
</evidence>
<dbReference type="Gene3D" id="3.30.70.1560">
    <property type="entry name" value="Alpha-L RNA-binding motif"/>
    <property type="match status" value="1"/>
</dbReference>
<dbReference type="InterPro" id="IPR002942">
    <property type="entry name" value="S4_RNA-bd"/>
</dbReference>
<dbReference type="InterPro" id="IPR036986">
    <property type="entry name" value="S4_RNA-bd_sf"/>
</dbReference>
<dbReference type="Pfam" id="PF01479">
    <property type="entry name" value="S4"/>
    <property type="match status" value="1"/>
</dbReference>
<dbReference type="InterPro" id="IPR018496">
    <property type="entry name" value="PsdUridine_synth_RsuA/RluB_CS"/>
</dbReference>
<dbReference type="InterPro" id="IPR000748">
    <property type="entry name" value="PsdUridine_synth_RsuA/RluB/E/F"/>
</dbReference>
<accession>A0A410DZD6</accession>
<keyword evidence="7" id="KW-1185">Reference proteome</keyword>
<dbReference type="PROSITE" id="PS01149">
    <property type="entry name" value="PSI_RSU"/>
    <property type="match status" value="1"/>
</dbReference>
<evidence type="ECO:0000256" key="3">
    <source>
        <dbReference type="PROSITE-ProRule" id="PRU00182"/>
    </source>
</evidence>
<comment type="similarity">
    <text evidence="1 4">Belongs to the pseudouridine synthase RsuA family.</text>
</comment>
<keyword evidence="3" id="KW-0694">RNA-binding</keyword>
<dbReference type="EMBL" id="CP025746">
    <property type="protein sequence ID" value="QAA34423.1"/>
    <property type="molecule type" value="Genomic_DNA"/>
</dbReference>
<dbReference type="PANTHER" id="PTHR47683">
    <property type="entry name" value="PSEUDOURIDINE SYNTHASE FAMILY PROTEIN-RELATED"/>
    <property type="match status" value="1"/>
</dbReference>
<proteinExistence type="inferred from homology"/>
<dbReference type="CDD" id="cd00165">
    <property type="entry name" value="S4"/>
    <property type="match status" value="1"/>
</dbReference>
<gene>
    <name evidence="6" type="ORF">C1I91_23830</name>
</gene>
<dbReference type="SUPFAM" id="SSF55174">
    <property type="entry name" value="Alpha-L RNA-binding motif"/>
    <property type="match status" value="1"/>
</dbReference>
<dbReference type="SUPFAM" id="SSF55120">
    <property type="entry name" value="Pseudouridine synthase"/>
    <property type="match status" value="1"/>
</dbReference>
<dbReference type="GO" id="GO:0120159">
    <property type="term" value="F:rRNA pseudouridine synthase activity"/>
    <property type="evidence" value="ECO:0007669"/>
    <property type="project" value="UniProtKB-ARBA"/>
</dbReference>
<sequence length="227" mass="25845">MRINKLLSNLGICSRREANRIIEEGRITVNGALCIPGQWVELEDEILIDGEPIKEEKKVYILLNKPAGVTCTAAKDVEDNIIDFIDYQQYIFPVGRLDKESEGLILLTNDGELANSILEADNSHEKEYVVTVDRSFDDKFIEDMSKGVDIGGVITRECKVERINEDTFSIILTQGLNRQIRKMSKACGYSVVKLIRIRILNLFIDNLVIGEWRDITEGELEELRKLL</sequence>
<reference evidence="6 7" key="1">
    <citation type="submission" date="2018-01" db="EMBL/GenBank/DDBJ databases">
        <title>Genome Sequencing and Assembly of Anaerobacter polyendosporus strain CT4.</title>
        <authorList>
            <person name="Tachaapaikoon C."/>
            <person name="Sutheeworapong S."/>
            <person name="Jenjaroenpun P."/>
            <person name="Wongsurawat T."/>
            <person name="Nookeaw I."/>
            <person name="Cheawchanlertfa P."/>
            <person name="Kosugi A."/>
            <person name="Cheevadhanarak S."/>
            <person name="Ratanakhanokchai K."/>
        </authorList>
    </citation>
    <scope>NUCLEOTIDE SEQUENCE [LARGE SCALE GENOMIC DNA]</scope>
    <source>
        <strain evidence="6 7">CT4</strain>
    </source>
</reference>
<dbReference type="InterPro" id="IPR050343">
    <property type="entry name" value="RsuA_PseudoU_synthase"/>
</dbReference>
<evidence type="ECO:0000313" key="7">
    <source>
        <dbReference type="Proteomes" id="UP000286268"/>
    </source>
</evidence>
<evidence type="ECO:0000256" key="1">
    <source>
        <dbReference type="ARBA" id="ARBA00008348"/>
    </source>
</evidence>
<organism evidence="6 7">
    <name type="scientific">Clostridium manihotivorum</name>
    <dbReference type="NCBI Taxonomy" id="2320868"/>
    <lineage>
        <taxon>Bacteria</taxon>
        <taxon>Bacillati</taxon>
        <taxon>Bacillota</taxon>
        <taxon>Clostridia</taxon>
        <taxon>Eubacteriales</taxon>
        <taxon>Clostridiaceae</taxon>
        <taxon>Clostridium</taxon>
    </lineage>
</organism>
<dbReference type="AlphaFoldDB" id="A0A410DZD6"/>
<dbReference type="FunFam" id="3.30.70.1560:FF:000002">
    <property type="entry name" value="Pseudouridine synthase"/>
    <property type="match status" value="1"/>
</dbReference>
<evidence type="ECO:0000259" key="5">
    <source>
        <dbReference type="SMART" id="SM00363"/>
    </source>
</evidence>
<dbReference type="EC" id="5.4.99.-" evidence="4"/>
<evidence type="ECO:0000313" key="6">
    <source>
        <dbReference type="EMBL" id="QAA34423.1"/>
    </source>
</evidence>
<feature type="domain" description="RNA-binding S4" evidence="5">
    <location>
        <begin position="1"/>
        <end position="61"/>
    </location>
</feature>
<dbReference type="InterPro" id="IPR006145">
    <property type="entry name" value="PsdUridine_synth_RsuA/RluA"/>
</dbReference>
<dbReference type="GO" id="GO:0000455">
    <property type="term" value="P:enzyme-directed rRNA pseudouridine synthesis"/>
    <property type="evidence" value="ECO:0007669"/>
    <property type="project" value="UniProtKB-ARBA"/>
</dbReference>
<dbReference type="PROSITE" id="PS50889">
    <property type="entry name" value="S4"/>
    <property type="match status" value="1"/>
</dbReference>
<protein>
    <recommendedName>
        <fullName evidence="4">Pseudouridine synthase</fullName>
        <ecNumber evidence="4">5.4.99.-</ecNumber>
    </recommendedName>
</protein>
<dbReference type="SMART" id="SM00363">
    <property type="entry name" value="S4"/>
    <property type="match status" value="1"/>
</dbReference>